<reference evidence="2" key="1">
    <citation type="submission" date="2019-11" db="EMBL/GenBank/DDBJ databases">
        <authorList>
            <person name="Feng L."/>
        </authorList>
    </citation>
    <scope>NUCLEOTIDE SEQUENCE</scope>
    <source>
        <strain evidence="2">IbartlettiiLFYP30</strain>
    </source>
</reference>
<protein>
    <submittedName>
        <fullName evidence="2">Uncharacterized protein</fullName>
    </submittedName>
</protein>
<accession>A0A6N3A048</accession>
<proteinExistence type="predicted"/>
<reference evidence="1 3" key="2">
    <citation type="submission" date="2021-10" db="EMBL/GenBank/DDBJ databases">
        <title>Collection of gut derived symbiotic bacterial strains cultured from healthy donors.</title>
        <authorList>
            <person name="Lin H."/>
            <person name="Littmann E."/>
            <person name="Claire K."/>
            <person name="Pamer E."/>
        </authorList>
    </citation>
    <scope>NUCLEOTIDE SEQUENCE [LARGE SCALE GENOMIC DNA]</scope>
    <source>
        <strain evidence="1 3">MSK.17.68</strain>
    </source>
</reference>
<dbReference type="Proteomes" id="UP001299409">
    <property type="component" value="Unassembled WGS sequence"/>
</dbReference>
<sequence>MLQILNWLCLISVSFLSFQVFSYMCKDAIKLYKSIIKTKKVYSKKTVIPMVTDELLKKVAK</sequence>
<organism evidence="2">
    <name type="scientific">Intestinibacter bartlettii</name>
    <dbReference type="NCBI Taxonomy" id="261299"/>
    <lineage>
        <taxon>Bacteria</taxon>
        <taxon>Bacillati</taxon>
        <taxon>Bacillota</taxon>
        <taxon>Clostridia</taxon>
        <taxon>Peptostreptococcales</taxon>
        <taxon>Peptostreptococcaceae</taxon>
        <taxon>Intestinibacter</taxon>
    </lineage>
</organism>
<dbReference type="RefSeq" id="WP_022070741.1">
    <property type="nucleotide sequence ID" value="NZ_BAABXU010000001.1"/>
</dbReference>
<dbReference type="EMBL" id="JAJBMB010000014">
    <property type="protein sequence ID" value="MCB5446986.1"/>
    <property type="molecule type" value="Genomic_DNA"/>
</dbReference>
<dbReference type="AlphaFoldDB" id="A0A6N3A048"/>
<dbReference type="EMBL" id="CACRUE010000014">
    <property type="protein sequence ID" value="VYT85435.1"/>
    <property type="molecule type" value="Genomic_DNA"/>
</dbReference>
<gene>
    <name evidence="2" type="ORF">IBLFYP30_01146</name>
    <name evidence="1" type="ORF">LIP50_12335</name>
</gene>
<evidence type="ECO:0000313" key="3">
    <source>
        <dbReference type="Proteomes" id="UP001299409"/>
    </source>
</evidence>
<name>A0A6N3A048_9FIRM</name>
<keyword evidence="3" id="KW-1185">Reference proteome</keyword>
<evidence type="ECO:0000313" key="1">
    <source>
        <dbReference type="EMBL" id="MCB5446986.1"/>
    </source>
</evidence>
<evidence type="ECO:0000313" key="2">
    <source>
        <dbReference type="EMBL" id="VYT85435.1"/>
    </source>
</evidence>